<feature type="transmembrane region" description="Helical" evidence="1">
    <location>
        <begin position="124"/>
        <end position="148"/>
    </location>
</feature>
<feature type="transmembrane region" description="Helical" evidence="1">
    <location>
        <begin position="89"/>
        <end position="112"/>
    </location>
</feature>
<keyword evidence="1" id="KW-1133">Transmembrane helix</keyword>
<organism evidence="2 3">
    <name type="scientific">Bordetella genomosp. 1</name>
    <dbReference type="NCBI Taxonomy" id="1395607"/>
    <lineage>
        <taxon>Bacteria</taxon>
        <taxon>Pseudomonadati</taxon>
        <taxon>Pseudomonadota</taxon>
        <taxon>Betaproteobacteria</taxon>
        <taxon>Burkholderiales</taxon>
        <taxon>Alcaligenaceae</taxon>
        <taxon>Bordetella</taxon>
    </lineage>
</organism>
<dbReference type="RefSeq" id="WP_141243268.1">
    <property type="nucleotide sequence ID" value="NZ_NEVR01000001.1"/>
</dbReference>
<name>A0ABX4F3T0_9BORD</name>
<dbReference type="Proteomes" id="UP000216354">
    <property type="component" value="Unassembled WGS sequence"/>
</dbReference>
<sequence length="165" mass="17774">MNISWWLDARFVVSVALALFLLSRVGNWLCGKILSRSGLIAAMQAKADHADAVAATAAAAATAANAPPAPPLRKVHPKVGSLIGTFERLLIAGGVLTGSWEILAAVVALKTVARFKELDEKLDAEYFLVGSLFSIVWAVLITFAWIGFDHFWGYDLLATLRTAKH</sequence>
<protein>
    <submittedName>
        <fullName evidence="2">Uncharacterized protein</fullName>
    </submittedName>
</protein>
<accession>A0ABX4F3T0</accession>
<evidence type="ECO:0000313" key="2">
    <source>
        <dbReference type="EMBL" id="OZI68413.1"/>
    </source>
</evidence>
<keyword evidence="1" id="KW-0472">Membrane</keyword>
<dbReference type="EMBL" id="NEVR01000001">
    <property type="protein sequence ID" value="OZI68413.1"/>
    <property type="molecule type" value="Genomic_DNA"/>
</dbReference>
<proteinExistence type="predicted"/>
<reference evidence="2 3" key="1">
    <citation type="submission" date="2017-05" db="EMBL/GenBank/DDBJ databases">
        <title>Complete and WGS of Bordetella genogroups.</title>
        <authorList>
            <person name="Spilker T."/>
            <person name="Lipuma J."/>
        </authorList>
    </citation>
    <scope>NUCLEOTIDE SEQUENCE [LARGE SCALE GENOMIC DNA]</scope>
    <source>
        <strain evidence="2 3">AU9795</strain>
    </source>
</reference>
<gene>
    <name evidence="2" type="ORF">CAL27_02820</name>
</gene>
<evidence type="ECO:0000256" key="1">
    <source>
        <dbReference type="SAM" id="Phobius"/>
    </source>
</evidence>
<keyword evidence="1" id="KW-0812">Transmembrane</keyword>
<keyword evidence="3" id="KW-1185">Reference proteome</keyword>
<comment type="caution">
    <text evidence="2">The sequence shown here is derived from an EMBL/GenBank/DDBJ whole genome shotgun (WGS) entry which is preliminary data.</text>
</comment>
<evidence type="ECO:0000313" key="3">
    <source>
        <dbReference type="Proteomes" id="UP000216354"/>
    </source>
</evidence>